<dbReference type="InterPro" id="IPR016174">
    <property type="entry name" value="Di-haem_cyt_TM"/>
</dbReference>
<evidence type="ECO:0000256" key="1">
    <source>
        <dbReference type="ARBA" id="ARBA00004651"/>
    </source>
</evidence>
<dbReference type="GO" id="GO:0005886">
    <property type="term" value="C:plasma membrane"/>
    <property type="evidence" value="ECO:0007669"/>
    <property type="project" value="UniProtKB-SubCell"/>
</dbReference>
<feature type="transmembrane region" description="Helical" evidence="6">
    <location>
        <begin position="24"/>
        <end position="40"/>
    </location>
</feature>
<keyword evidence="9" id="KW-1185">Reference proteome</keyword>
<dbReference type="PANTHER" id="PTHR30485:SF2">
    <property type="entry name" value="BLL0597 PROTEIN"/>
    <property type="match status" value="1"/>
</dbReference>
<feature type="transmembrane region" description="Helical" evidence="6">
    <location>
        <begin position="107"/>
        <end position="130"/>
    </location>
</feature>
<evidence type="ECO:0000259" key="7">
    <source>
        <dbReference type="Pfam" id="PF01292"/>
    </source>
</evidence>
<evidence type="ECO:0000256" key="6">
    <source>
        <dbReference type="SAM" id="Phobius"/>
    </source>
</evidence>
<evidence type="ECO:0000256" key="3">
    <source>
        <dbReference type="ARBA" id="ARBA00022692"/>
    </source>
</evidence>
<sequence length="237" mass="25644">MNTTSASPAEAARKVLIWDAPVRVFHWLMVFSFAGAYLTAESERWRLLHVSLGYTMVGLVIFRIVWGLVGTRHARFSDFVRGPKAVASYIRGMLRGDPETHVGHNPLGAVAILVLLTLTLVIGASGWAVFNDAGGEWLEGAHEFAANFMLAVIGVHIAGVVMTSRRARVNLVGAMVTGNKVARPEDGVRSAWRSVAALMLVAVAGFWWLQWQQAPTAQGLASHAASSTHKDGDNDDD</sequence>
<comment type="subcellular location">
    <subcellularLocation>
        <location evidence="1">Cell membrane</location>
        <topology evidence="1">Multi-pass membrane protein</topology>
    </subcellularLocation>
</comment>
<dbReference type="InterPro" id="IPR011577">
    <property type="entry name" value="Cyt_b561_bac/Ni-Hgenase"/>
</dbReference>
<accession>A0A844B0R3</accession>
<dbReference type="AlphaFoldDB" id="A0A844B0R3"/>
<dbReference type="PANTHER" id="PTHR30485">
    <property type="entry name" value="NI/FE-HYDROGENASE 1 B-TYPE CYTOCHROME SUBUNIT"/>
    <property type="match status" value="1"/>
</dbReference>
<dbReference type="SUPFAM" id="SSF81342">
    <property type="entry name" value="Transmembrane di-heme cytochromes"/>
    <property type="match status" value="1"/>
</dbReference>
<evidence type="ECO:0000313" key="9">
    <source>
        <dbReference type="Proteomes" id="UP000487350"/>
    </source>
</evidence>
<dbReference type="GO" id="GO:0022904">
    <property type="term" value="P:respiratory electron transport chain"/>
    <property type="evidence" value="ECO:0007669"/>
    <property type="project" value="InterPro"/>
</dbReference>
<dbReference type="OrthoDB" id="196472at2"/>
<dbReference type="Gene3D" id="1.20.950.20">
    <property type="entry name" value="Transmembrane di-heme cytochromes, Chain C"/>
    <property type="match status" value="1"/>
</dbReference>
<dbReference type="GO" id="GO:0020037">
    <property type="term" value="F:heme binding"/>
    <property type="evidence" value="ECO:0007669"/>
    <property type="project" value="TreeGrafter"/>
</dbReference>
<keyword evidence="3 6" id="KW-0812">Transmembrane</keyword>
<dbReference type="RefSeq" id="WP_153584215.1">
    <property type="nucleotide sequence ID" value="NZ_WJBU01000005.1"/>
</dbReference>
<feature type="transmembrane region" description="Helical" evidence="6">
    <location>
        <begin position="47"/>
        <end position="69"/>
    </location>
</feature>
<evidence type="ECO:0000256" key="4">
    <source>
        <dbReference type="ARBA" id="ARBA00022989"/>
    </source>
</evidence>
<dbReference type="Proteomes" id="UP000487350">
    <property type="component" value="Unassembled WGS sequence"/>
</dbReference>
<name>A0A844B0R3_9BURK</name>
<evidence type="ECO:0000256" key="2">
    <source>
        <dbReference type="ARBA" id="ARBA00022475"/>
    </source>
</evidence>
<comment type="caution">
    <text evidence="8">The sequence shown here is derived from an EMBL/GenBank/DDBJ whole genome shotgun (WGS) entry which is preliminary data.</text>
</comment>
<keyword evidence="4 6" id="KW-1133">Transmembrane helix</keyword>
<feature type="domain" description="Cytochrome b561 bacterial/Ni-hydrogenase" evidence="7">
    <location>
        <begin position="18"/>
        <end position="178"/>
    </location>
</feature>
<dbReference type="InterPro" id="IPR051542">
    <property type="entry name" value="Hydrogenase_cytochrome"/>
</dbReference>
<dbReference type="Pfam" id="PF01292">
    <property type="entry name" value="Ni_hydr_CYTB"/>
    <property type="match status" value="1"/>
</dbReference>
<keyword evidence="2" id="KW-1003">Cell membrane</keyword>
<dbReference type="GO" id="GO:0009055">
    <property type="term" value="F:electron transfer activity"/>
    <property type="evidence" value="ECO:0007669"/>
    <property type="project" value="InterPro"/>
</dbReference>
<proteinExistence type="predicted"/>
<keyword evidence="5 6" id="KW-0472">Membrane</keyword>
<dbReference type="EMBL" id="WJBU01000005">
    <property type="protein sequence ID" value="MRD46882.1"/>
    <property type="molecule type" value="Genomic_DNA"/>
</dbReference>
<organism evidence="8 9">
    <name type="scientific">Caenimonas koreensis DSM 17982</name>
    <dbReference type="NCBI Taxonomy" id="1121255"/>
    <lineage>
        <taxon>Bacteria</taxon>
        <taxon>Pseudomonadati</taxon>
        <taxon>Pseudomonadota</taxon>
        <taxon>Betaproteobacteria</taxon>
        <taxon>Burkholderiales</taxon>
        <taxon>Comamonadaceae</taxon>
        <taxon>Caenimonas</taxon>
    </lineage>
</organism>
<protein>
    <submittedName>
        <fullName evidence="8">Cytochrome B</fullName>
    </submittedName>
</protein>
<gene>
    <name evidence="8" type="ORF">GHT07_06315</name>
</gene>
<evidence type="ECO:0000313" key="8">
    <source>
        <dbReference type="EMBL" id="MRD46882.1"/>
    </source>
</evidence>
<feature type="transmembrane region" description="Helical" evidence="6">
    <location>
        <begin position="142"/>
        <end position="162"/>
    </location>
</feature>
<evidence type="ECO:0000256" key="5">
    <source>
        <dbReference type="ARBA" id="ARBA00023136"/>
    </source>
</evidence>
<feature type="transmembrane region" description="Helical" evidence="6">
    <location>
        <begin position="191"/>
        <end position="209"/>
    </location>
</feature>
<reference evidence="8 9" key="1">
    <citation type="submission" date="2019-11" db="EMBL/GenBank/DDBJ databases">
        <title>Caenimonas koreensis gen. nov., sp. nov., isolated from activated sludge.</title>
        <authorList>
            <person name="Seung H.R."/>
        </authorList>
    </citation>
    <scope>NUCLEOTIDE SEQUENCE [LARGE SCALE GENOMIC DNA]</scope>
    <source>
        <strain evidence="8 9">EMB320</strain>
    </source>
</reference>